<feature type="compositionally biased region" description="Basic and acidic residues" evidence="1">
    <location>
        <begin position="287"/>
        <end position="305"/>
    </location>
</feature>
<evidence type="ECO:0000313" key="3">
    <source>
        <dbReference type="Proteomes" id="UP000654918"/>
    </source>
</evidence>
<dbReference type="EMBL" id="WIGO01000010">
    <property type="protein sequence ID" value="KAF6839889.1"/>
    <property type="molecule type" value="Genomic_DNA"/>
</dbReference>
<comment type="caution">
    <text evidence="2">The sequence shown here is derived from an EMBL/GenBank/DDBJ whole genome shotgun (WGS) entry which is preliminary data.</text>
</comment>
<feature type="region of interest" description="Disordered" evidence="1">
    <location>
        <begin position="395"/>
        <end position="426"/>
    </location>
</feature>
<feature type="compositionally biased region" description="Polar residues" evidence="1">
    <location>
        <begin position="661"/>
        <end position="682"/>
    </location>
</feature>
<feature type="compositionally biased region" description="Basic residues" evidence="1">
    <location>
        <begin position="630"/>
        <end position="641"/>
    </location>
</feature>
<sequence>MTTNIYRRENLAGDASGRAVLLLALGHSLAPYGASPAVWMSSLGDSQSPMIEAPSRFSQPVQESEIPVHLDDNNDGYYCCGCGIRRSEEHHQIRKFRVGEPVWRNFCKPCHEKHLSSGDHKTAKKYGNFCFGCGFARSSRFNKEHPIKRGQPPTKNFCAHCMKRMFKRAVIPAETLVGYSSDESDSEPDEYHCTRSSDRARRILTDKSGKVPLKDEKAHRSDDIRKLEDAPVEALSLEPIHERQHQHHSSRQALGSSGGAPALPSTQKDDTASEASDSYRSPSVEDAPDKSVAAHDDEKAPDRQRACCGERTTVPAIRTPSPRNTIVEHAEMRDSGLDVGSSLCSNLGEDCKCKRATFDERVEVRTSPTYWQREHSPCDDSYAKFRHQQYHEALRDGKKAVPLQQPLRDPDGLSAKPVPQVPRYSADEESFSSWSVGYDGSTTPNAGYHTDQFSNISNSKLSRAHPSSLYTAEDCHRNDQSHWHDASVSGSSFHETARSNQTRSNPRNRQPEPCDMANAFYGQGKENRPFQKDHATHGDAHTSHFSAGNHGSYGDLHHDRWSGPCPSNPFAEQSDLSQYAEEAYPSWGSHMSRAAYQSFGTSDNYRGDYQAEDEEPQRSSRNRSNGTSRQPKHSNFTHKAGHPGPSSTYAQRCPRPYSPTGDWSRNGPSSAEQNSWGNSDWGNSADAPNHHSTNRNRSGKHQDSHNDTTPFEPPSTTDNINSLHEHQLPPVGFVMEIPDDISDSDVHTILIPGFDDYVPWRTEASPA</sequence>
<feature type="region of interest" description="Disordered" evidence="1">
    <location>
        <begin position="179"/>
        <end position="227"/>
    </location>
</feature>
<evidence type="ECO:0000313" key="2">
    <source>
        <dbReference type="EMBL" id="KAF6839889.1"/>
    </source>
</evidence>
<feature type="compositionally biased region" description="Basic and acidic residues" evidence="1">
    <location>
        <begin position="189"/>
        <end position="227"/>
    </location>
</feature>
<dbReference type="AlphaFoldDB" id="A0A8H6NP09"/>
<feature type="compositionally biased region" description="Basic and acidic residues" evidence="1">
    <location>
        <begin position="525"/>
        <end position="542"/>
    </location>
</feature>
<proteinExistence type="predicted"/>
<keyword evidence="3" id="KW-1185">Reference proteome</keyword>
<organism evidence="2 3">
    <name type="scientific">Colletotrichum plurivorum</name>
    <dbReference type="NCBI Taxonomy" id="2175906"/>
    <lineage>
        <taxon>Eukaryota</taxon>
        <taxon>Fungi</taxon>
        <taxon>Dikarya</taxon>
        <taxon>Ascomycota</taxon>
        <taxon>Pezizomycotina</taxon>
        <taxon>Sordariomycetes</taxon>
        <taxon>Hypocreomycetidae</taxon>
        <taxon>Glomerellales</taxon>
        <taxon>Glomerellaceae</taxon>
        <taxon>Colletotrichum</taxon>
        <taxon>Colletotrichum orchidearum species complex</taxon>
    </lineage>
</organism>
<gene>
    <name evidence="2" type="ORF">CPLU01_01486</name>
</gene>
<name>A0A8H6NP09_9PEZI</name>
<feature type="region of interest" description="Disordered" evidence="1">
    <location>
        <begin position="242"/>
        <end position="319"/>
    </location>
</feature>
<protein>
    <submittedName>
        <fullName evidence="2">Uncharacterized protein</fullName>
    </submittedName>
</protein>
<feature type="compositionally biased region" description="Polar residues" evidence="1">
    <location>
        <begin position="488"/>
        <end position="508"/>
    </location>
</feature>
<dbReference type="Proteomes" id="UP000654918">
    <property type="component" value="Unassembled WGS sequence"/>
</dbReference>
<reference evidence="2" key="1">
    <citation type="journal article" date="2020" name="Phytopathology">
        <title>Genome Sequence Resources of Colletotrichum truncatum, C. plurivorum, C. musicola, and C. sojae: Four Species Pathogenic to Soybean (Glycine max).</title>
        <authorList>
            <person name="Rogerio F."/>
            <person name="Boufleur T.R."/>
            <person name="Ciampi-Guillardi M."/>
            <person name="Sukno S.A."/>
            <person name="Thon M.R."/>
            <person name="Massola Junior N.S."/>
            <person name="Baroncelli R."/>
        </authorList>
    </citation>
    <scope>NUCLEOTIDE SEQUENCE</scope>
    <source>
        <strain evidence="2">LFN00145</strain>
    </source>
</reference>
<feature type="region of interest" description="Disordered" evidence="1">
    <location>
        <begin position="602"/>
        <end position="723"/>
    </location>
</feature>
<feature type="region of interest" description="Disordered" evidence="1">
    <location>
        <begin position="481"/>
        <end position="551"/>
    </location>
</feature>
<evidence type="ECO:0000256" key="1">
    <source>
        <dbReference type="SAM" id="MobiDB-lite"/>
    </source>
</evidence>
<accession>A0A8H6NP09</accession>